<feature type="transmembrane region" description="Helical" evidence="7">
    <location>
        <begin position="7"/>
        <end position="28"/>
    </location>
</feature>
<evidence type="ECO:0000256" key="2">
    <source>
        <dbReference type="ARBA" id="ARBA00007635"/>
    </source>
</evidence>
<dbReference type="InterPro" id="IPR000620">
    <property type="entry name" value="EamA_dom"/>
</dbReference>
<feature type="transmembrane region" description="Helical" evidence="7">
    <location>
        <begin position="179"/>
        <end position="199"/>
    </location>
</feature>
<feature type="transmembrane region" description="Helical" evidence="7">
    <location>
        <begin position="92"/>
        <end position="119"/>
    </location>
</feature>
<feature type="transmembrane region" description="Helical" evidence="7">
    <location>
        <begin position="131"/>
        <end position="151"/>
    </location>
</feature>
<dbReference type="Pfam" id="PF00892">
    <property type="entry name" value="EamA"/>
    <property type="match status" value="1"/>
</dbReference>
<dbReference type="EMBL" id="JABFOF010000004">
    <property type="protein sequence ID" value="KAG2399419.1"/>
    <property type="molecule type" value="Genomic_DNA"/>
</dbReference>
<feature type="region of interest" description="Disordered" evidence="6">
    <location>
        <begin position="464"/>
        <end position="524"/>
    </location>
</feature>
<feature type="transmembrane region" description="Helical" evidence="7">
    <location>
        <begin position="281"/>
        <end position="300"/>
    </location>
</feature>
<evidence type="ECO:0000256" key="6">
    <source>
        <dbReference type="SAM" id="MobiDB-lite"/>
    </source>
</evidence>
<reference evidence="9 10" key="1">
    <citation type="submission" date="2020-05" db="EMBL/GenBank/DDBJ databases">
        <title>Vigna angularis (adzuki bean) Var. LongXiaoDou No. 4 denovo assembly.</title>
        <authorList>
            <person name="Xiang H."/>
        </authorList>
    </citation>
    <scope>NUCLEOTIDE SEQUENCE [LARGE SCALE GENOMIC DNA]</scope>
    <source>
        <tissue evidence="9">Leaf</tissue>
    </source>
</reference>
<evidence type="ECO:0000256" key="5">
    <source>
        <dbReference type="ARBA" id="ARBA00023136"/>
    </source>
</evidence>
<evidence type="ECO:0000313" key="10">
    <source>
        <dbReference type="Proteomes" id="UP000743370"/>
    </source>
</evidence>
<dbReference type="AlphaFoldDB" id="A0A8T0KJZ4"/>
<dbReference type="GO" id="GO:0022857">
    <property type="term" value="F:transmembrane transporter activity"/>
    <property type="evidence" value="ECO:0007669"/>
    <property type="project" value="InterPro"/>
</dbReference>
<feature type="transmembrane region" description="Helical" evidence="7">
    <location>
        <begin position="68"/>
        <end position="86"/>
    </location>
</feature>
<name>A0A8T0KJZ4_PHAAN</name>
<dbReference type="SUPFAM" id="SSF103481">
    <property type="entry name" value="Multidrug resistance efflux transporter EmrE"/>
    <property type="match status" value="2"/>
</dbReference>
<sequence>MGELKPYLAMFVVQLIYSGLTLLSKAVFNRGMNTFVFIFYRQLIGALVLVPLAFILEKKTVVSVSLSFSTFCKIFVSSFFGVTLTINMQAIALVYTSATLAAAIVNSLPASTFFFAVLLRMEKVHIRTKSGVTKIASVFMCLVGVATLAFYKGPQLRIAHYYNDKSPHHEDHFSSSKRWVLGSVVLFMSVIIWSIWLVIQVDPLVLHISAIPTYAKQVLVYKFIYAHTDPKKEQAQILKSYPAKLKFTSLQCLSSSIQSFCIAIAFERDIEQWKLGWDMKLLAVVYCGTLVTGLIYYLQAWAIQKRGPVFPAMWNPLSFVISTTGSIFLLGEPLLLGSSRVVEDLESLEAQELWGKGLVKAIVGEVGEAEGKEGGERRRDGAGELIVGEGEIGEEWKVSYVGGESPGEVDTTMWRADVFLCIPLLFFLFPHFLTLIPNNIVSKYTILPQLPELSAFPNVHRTGAASGEVPASAQPLAPPPQPLQAPSCNDETNDEAAKRDIEDAEEAVQKPWNLRPRKPALPKSALEIGTGPSRNHANNGAGEFHDAVSNHGENPAPKSLRLRGFTDTHCAEKKEKRKFWIALSREEIEEEILDRKSPIY</sequence>
<evidence type="ECO:0000259" key="8">
    <source>
        <dbReference type="Pfam" id="PF00892"/>
    </source>
</evidence>
<keyword evidence="3 7" id="KW-0812">Transmembrane</keyword>
<evidence type="ECO:0000256" key="4">
    <source>
        <dbReference type="ARBA" id="ARBA00022989"/>
    </source>
</evidence>
<accession>A0A8T0KJZ4</accession>
<feature type="domain" description="EamA" evidence="8">
    <location>
        <begin position="6"/>
        <end position="133"/>
    </location>
</feature>
<evidence type="ECO:0000256" key="1">
    <source>
        <dbReference type="ARBA" id="ARBA00004141"/>
    </source>
</evidence>
<comment type="subcellular location">
    <subcellularLocation>
        <location evidence="1">Membrane</location>
        <topology evidence="1">Multi-pass membrane protein</topology>
    </subcellularLocation>
</comment>
<evidence type="ECO:0000313" key="9">
    <source>
        <dbReference type="EMBL" id="KAG2399419.1"/>
    </source>
</evidence>
<organism evidence="9 10">
    <name type="scientific">Phaseolus angularis</name>
    <name type="common">Azuki bean</name>
    <name type="synonym">Vigna angularis</name>
    <dbReference type="NCBI Taxonomy" id="3914"/>
    <lineage>
        <taxon>Eukaryota</taxon>
        <taxon>Viridiplantae</taxon>
        <taxon>Streptophyta</taxon>
        <taxon>Embryophyta</taxon>
        <taxon>Tracheophyta</taxon>
        <taxon>Spermatophyta</taxon>
        <taxon>Magnoliopsida</taxon>
        <taxon>eudicotyledons</taxon>
        <taxon>Gunneridae</taxon>
        <taxon>Pentapetalae</taxon>
        <taxon>rosids</taxon>
        <taxon>fabids</taxon>
        <taxon>Fabales</taxon>
        <taxon>Fabaceae</taxon>
        <taxon>Papilionoideae</taxon>
        <taxon>50 kb inversion clade</taxon>
        <taxon>NPAAA clade</taxon>
        <taxon>indigoferoid/millettioid clade</taxon>
        <taxon>Phaseoleae</taxon>
        <taxon>Vigna</taxon>
    </lineage>
</organism>
<dbReference type="PANTHER" id="PTHR31218">
    <property type="entry name" value="WAT1-RELATED PROTEIN"/>
    <property type="match status" value="1"/>
</dbReference>
<protein>
    <submittedName>
        <fullName evidence="9">WAT1-related protein</fullName>
    </submittedName>
</protein>
<keyword evidence="4 7" id="KW-1133">Transmembrane helix</keyword>
<comment type="similarity">
    <text evidence="2">Belongs to the drug/metabolite transporter (DMT) superfamily. Plant drug/metabolite exporter (P-DME) (TC 2.A.7.4) family.</text>
</comment>
<dbReference type="InterPro" id="IPR030184">
    <property type="entry name" value="WAT1-related"/>
</dbReference>
<comment type="caution">
    <text evidence="9">The sequence shown here is derived from an EMBL/GenBank/DDBJ whole genome shotgun (WGS) entry which is preliminary data.</text>
</comment>
<proteinExistence type="inferred from homology"/>
<gene>
    <name evidence="9" type="ORF">HKW66_Vig0080990</name>
</gene>
<dbReference type="Proteomes" id="UP000743370">
    <property type="component" value="Unassembled WGS sequence"/>
</dbReference>
<feature type="transmembrane region" description="Helical" evidence="7">
    <location>
        <begin position="34"/>
        <end position="56"/>
    </location>
</feature>
<evidence type="ECO:0000256" key="7">
    <source>
        <dbReference type="SAM" id="Phobius"/>
    </source>
</evidence>
<evidence type="ECO:0000256" key="3">
    <source>
        <dbReference type="ARBA" id="ARBA00022692"/>
    </source>
</evidence>
<dbReference type="InterPro" id="IPR037185">
    <property type="entry name" value="EmrE-like"/>
</dbReference>
<keyword evidence="5 7" id="KW-0472">Membrane</keyword>
<dbReference type="GO" id="GO:0016020">
    <property type="term" value="C:membrane"/>
    <property type="evidence" value="ECO:0007669"/>
    <property type="project" value="UniProtKB-SubCell"/>
</dbReference>